<dbReference type="Gene3D" id="3.30.300.20">
    <property type="match status" value="1"/>
</dbReference>
<comment type="subcellular location">
    <subcellularLocation>
        <location evidence="2">Cytoplasm</location>
    </subcellularLocation>
</comment>
<evidence type="ECO:0000313" key="3">
    <source>
        <dbReference type="EMBL" id="UOF89394.1"/>
    </source>
</evidence>
<evidence type="ECO:0000256" key="2">
    <source>
        <dbReference type="HAMAP-Rule" id="MF_00003"/>
    </source>
</evidence>
<dbReference type="InterPro" id="IPR000238">
    <property type="entry name" value="RbfA"/>
</dbReference>
<reference evidence="3" key="1">
    <citation type="submission" date="2021-12" db="EMBL/GenBank/DDBJ databases">
        <title>Alicyclobacillaceae gen. nov., sp. nov., isolated from chalcocite enrichment system.</title>
        <authorList>
            <person name="Jiang Z."/>
        </authorList>
    </citation>
    <scope>NUCLEOTIDE SEQUENCE</scope>
    <source>
        <strain evidence="3">MYW30-H2</strain>
    </source>
</reference>
<dbReference type="NCBIfam" id="TIGR00082">
    <property type="entry name" value="rbfA"/>
    <property type="match status" value="1"/>
</dbReference>
<comment type="function">
    <text evidence="2">One of several proteins that assist in the late maturation steps of the functional core of the 30S ribosomal subunit. Associates with free 30S ribosomal subunits (but not with 30S subunits that are part of 70S ribosomes or polysomes). Required for efficient processing of 16S rRNA. May interact with the 5'-terminal helix region of 16S rRNA.</text>
</comment>
<dbReference type="InterPro" id="IPR015946">
    <property type="entry name" value="KH_dom-like_a/b"/>
</dbReference>
<keyword evidence="4" id="KW-1185">Reference proteome</keyword>
<dbReference type="HAMAP" id="MF_00003">
    <property type="entry name" value="RbfA"/>
    <property type="match status" value="1"/>
</dbReference>
<name>A0ABY4CGA2_9BACL</name>
<sequence>MAKVRVSRVGEQIKKEINDIVRYELKDPRIGFLTITDVEVSGDLSYAKVFISVLGKEEERDHTLQALVRASGFIRSELGKRLRIRHTPELSFSLDRSLDYSERIHDVLRSLDTE</sequence>
<gene>
    <name evidence="2 3" type="primary">rbfA</name>
    <name evidence="3" type="ORF">LSG31_16015</name>
</gene>
<dbReference type="InterPro" id="IPR020053">
    <property type="entry name" value="Ribosome-bd_factorA_CS"/>
</dbReference>
<dbReference type="PANTHER" id="PTHR33515">
    <property type="entry name" value="RIBOSOME-BINDING FACTOR A, CHLOROPLASTIC-RELATED"/>
    <property type="match status" value="1"/>
</dbReference>
<dbReference type="SUPFAM" id="SSF89919">
    <property type="entry name" value="Ribosome-binding factor A, RbfA"/>
    <property type="match status" value="1"/>
</dbReference>
<comment type="similarity">
    <text evidence="2">Belongs to the RbfA family.</text>
</comment>
<dbReference type="PANTHER" id="PTHR33515:SF1">
    <property type="entry name" value="RIBOSOME-BINDING FACTOR A, CHLOROPLASTIC-RELATED"/>
    <property type="match status" value="1"/>
</dbReference>
<dbReference type="Pfam" id="PF02033">
    <property type="entry name" value="RBFA"/>
    <property type="match status" value="1"/>
</dbReference>
<keyword evidence="2" id="KW-0963">Cytoplasm</keyword>
<accession>A0ABY4CGA2</accession>
<dbReference type="Proteomes" id="UP000830167">
    <property type="component" value="Chromosome"/>
</dbReference>
<dbReference type="RefSeq" id="WP_347436081.1">
    <property type="nucleotide sequence ID" value="NZ_CP089291.1"/>
</dbReference>
<protein>
    <recommendedName>
        <fullName evidence="2">Ribosome-binding factor A</fullName>
    </recommendedName>
</protein>
<dbReference type="PROSITE" id="PS01319">
    <property type="entry name" value="RBFA"/>
    <property type="match status" value="1"/>
</dbReference>
<dbReference type="EMBL" id="CP089291">
    <property type="protein sequence ID" value="UOF89394.1"/>
    <property type="molecule type" value="Genomic_DNA"/>
</dbReference>
<comment type="subunit">
    <text evidence="2">Monomer. Binds 30S ribosomal subunits, but not 50S ribosomal subunits or 70S ribosomes.</text>
</comment>
<proteinExistence type="inferred from homology"/>
<evidence type="ECO:0000313" key="4">
    <source>
        <dbReference type="Proteomes" id="UP000830167"/>
    </source>
</evidence>
<keyword evidence="1 2" id="KW-0690">Ribosome biogenesis</keyword>
<organism evidence="3 4">
    <name type="scientific">Fodinisporobacter ferrooxydans</name>
    <dbReference type="NCBI Taxonomy" id="2901836"/>
    <lineage>
        <taxon>Bacteria</taxon>
        <taxon>Bacillati</taxon>
        <taxon>Bacillota</taxon>
        <taxon>Bacilli</taxon>
        <taxon>Bacillales</taxon>
        <taxon>Alicyclobacillaceae</taxon>
        <taxon>Fodinisporobacter</taxon>
    </lineage>
</organism>
<dbReference type="InterPro" id="IPR023799">
    <property type="entry name" value="RbfA_dom_sf"/>
</dbReference>
<evidence type="ECO:0000256" key="1">
    <source>
        <dbReference type="ARBA" id="ARBA00022517"/>
    </source>
</evidence>